<comment type="caution">
    <text evidence="2">The sequence shown here is derived from an EMBL/GenBank/DDBJ whole genome shotgun (WGS) entry which is preliminary data.</text>
</comment>
<feature type="domain" description="Mab-21-like HhH/H2TH-like" evidence="1">
    <location>
        <begin position="257"/>
        <end position="334"/>
    </location>
</feature>
<dbReference type="Gene3D" id="1.25.40.10">
    <property type="entry name" value="Tetratricopeptide repeat domain"/>
    <property type="match status" value="1"/>
</dbReference>
<dbReference type="Pfam" id="PF20266">
    <property type="entry name" value="Mab-21_C"/>
    <property type="match status" value="1"/>
</dbReference>
<dbReference type="AlphaFoldDB" id="A0ABD3UFN7"/>
<accession>A0ABD3UFN7</accession>
<reference evidence="2 3" key="1">
    <citation type="submission" date="2024-11" db="EMBL/GenBank/DDBJ databases">
        <title>Chromosome-level genome assembly of the freshwater bivalve Anodonta woodiana.</title>
        <authorList>
            <person name="Chen X."/>
        </authorList>
    </citation>
    <scope>NUCLEOTIDE SEQUENCE [LARGE SCALE GENOMIC DNA]</scope>
    <source>
        <strain evidence="2">MN2024</strain>
        <tissue evidence="2">Gills</tissue>
    </source>
</reference>
<evidence type="ECO:0000313" key="3">
    <source>
        <dbReference type="Proteomes" id="UP001634394"/>
    </source>
</evidence>
<evidence type="ECO:0000313" key="2">
    <source>
        <dbReference type="EMBL" id="KAL3847195.1"/>
    </source>
</evidence>
<dbReference type="EMBL" id="JBJQND010000016">
    <property type="protein sequence ID" value="KAL3847195.1"/>
    <property type="molecule type" value="Genomic_DNA"/>
</dbReference>
<dbReference type="InterPro" id="IPR011990">
    <property type="entry name" value="TPR-like_helical_dom_sf"/>
</dbReference>
<evidence type="ECO:0000259" key="1">
    <source>
        <dbReference type="Pfam" id="PF20266"/>
    </source>
</evidence>
<dbReference type="SMART" id="SM01265">
    <property type="entry name" value="Mab-21"/>
    <property type="match status" value="1"/>
</dbReference>
<gene>
    <name evidence="2" type="ORF">ACJMK2_018118</name>
</gene>
<dbReference type="InterPro" id="IPR046906">
    <property type="entry name" value="Mab-21_HhH/H2TH-like"/>
</dbReference>
<protein>
    <recommendedName>
        <fullName evidence="1">Mab-21-like HhH/H2TH-like domain-containing protein</fullName>
    </recommendedName>
</protein>
<sequence>MSRQFPEHYVSISERLSHILDSVGYSREDRNRKVIVANEIEVFLHIAHAFKENVKEYIFGSRGEGSTGPGLQSDRDYLYQCNTIKVVTDLSQCGPIVTNYLMVKDNHTHPGYVKLQNIIISPDYIPVPLYLDIGNNNINAVDSLHRTVITNTIYHQRGTVSGPALHAANDIKELSSDTVYALRCSQWPLQGYEWYLRRRLNGWPTSIQIENAREYGCFVTPVGHPHSSECHLEWRLSFSIAERELTRSFEDTTMKVYILLKMIRKTYIEPVIGDAFSSYHCKVCMFFVRERTPRELWCNENLLQCLILCISHLNEWATAGFCPDYFISTNNIYDRHIIGTIRHTLVQILGNLLSSNCTFLLGIQGCNLGHHMSYQMSRFDHCIILMTREESVNHRLTIKAASICRYSILRDIPQHYSVLVDYLDRLMYASKDLPYIMQYPLKHAMMIIWSQLGFHIATICKENEHILSREQVDYLVALASSCLTFGIKSDSTSVRLKLCGLGMEVGNHNLAEISLQRISDYHMRYIYNWTIHGGAILHFNIDSSIEKLSRNKYNIQEIMQTQTSFSVIYLQTEMSISPKPLRMEMFRSIGAPSELRKRNDFWYDWGVVDSLICLYFFQYLNFHRQGKERHKQVAMYNMIHVIRIEPNILHRDTAFNLLGFSFMQENQLSNAFRCFVLSLNIRPYHNAAKFYLGIVFNRINATDIGRTHYENRSDICSKSNIAKYAKQ</sequence>
<dbReference type="PANTHER" id="PTHR10656:SF69">
    <property type="entry name" value="MAB-21-LIKE HHH_H2TH-LIKE DOMAIN-CONTAINING PROTEIN"/>
    <property type="match status" value="1"/>
</dbReference>
<dbReference type="PANTHER" id="PTHR10656">
    <property type="entry name" value="CELL FATE DETERMINING PROTEIN MAB21-RELATED"/>
    <property type="match status" value="1"/>
</dbReference>
<dbReference type="Gene3D" id="1.10.1410.40">
    <property type="match status" value="1"/>
</dbReference>
<keyword evidence="3" id="KW-1185">Reference proteome</keyword>
<dbReference type="Proteomes" id="UP001634394">
    <property type="component" value="Unassembled WGS sequence"/>
</dbReference>
<dbReference type="InterPro" id="IPR024810">
    <property type="entry name" value="MAB21L/cGLR"/>
</dbReference>
<proteinExistence type="predicted"/>
<name>A0ABD3UFN7_SINWO</name>
<organism evidence="2 3">
    <name type="scientific">Sinanodonta woodiana</name>
    <name type="common">Chinese pond mussel</name>
    <name type="synonym">Anodonta woodiana</name>
    <dbReference type="NCBI Taxonomy" id="1069815"/>
    <lineage>
        <taxon>Eukaryota</taxon>
        <taxon>Metazoa</taxon>
        <taxon>Spiralia</taxon>
        <taxon>Lophotrochozoa</taxon>
        <taxon>Mollusca</taxon>
        <taxon>Bivalvia</taxon>
        <taxon>Autobranchia</taxon>
        <taxon>Heteroconchia</taxon>
        <taxon>Palaeoheterodonta</taxon>
        <taxon>Unionida</taxon>
        <taxon>Unionoidea</taxon>
        <taxon>Unionidae</taxon>
        <taxon>Unioninae</taxon>
        <taxon>Sinanodonta</taxon>
    </lineage>
</organism>